<organism evidence="2">
    <name type="scientific">Oscillatoriales cyanobacterium SpSt-418</name>
    <dbReference type="NCBI Taxonomy" id="2282169"/>
    <lineage>
        <taxon>Bacteria</taxon>
        <taxon>Bacillati</taxon>
        <taxon>Cyanobacteriota</taxon>
        <taxon>Cyanophyceae</taxon>
        <taxon>Oscillatoriophycideae</taxon>
        <taxon>Oscillatoriales</taxon>
    </lineage>
</organism>
<protein>
    <submittedName>
        <fullName evidence="2">Uncharacterized protein</fullName>
    </submittedName>
</protein>
<evidence type="ECO:0000313" key="2">
    <source>
        <dbReference type="EMBL" id="HFM99110.1"/>
    </source>
</evidence>
<sequence>MTNPPSSQPIKPIYLNNRQALEQIERERTDLTRYCFGIGLGSLGAGVFNSLWWGIGIGAMALPLKKLQKVSQISLTMGSLLDIFEDQGILITPRLEVPDNGSLDLFVRFPNPPKAVFAIGLRSHGESTVFFNEAKETFYFHRKRGRSKPWQVDLFRRFALQEFWLRKNQQDLFGQSSRDKNRPAVKILVLVGKTRLGEHSEHLYANIGDQRVLLVRNRIAVYVMEVNQLIPFIQAWLAQHAQSQ</sequence>
<gene>
    <name evidence="2" type="ORF">ENR64_15400</name>
</gene>
<accession>A0A7C3KFI8</accession>
<name>A0A7C3KFI8_9CYAN</name>
<keyword evidence="1" id="KW-0812">Transmembrane</keyword>
<proteinExistence type="predicted"/>
<feature type="transmembrane region" description="Helical" evidence="1">
    <location>
        <begin position="36"/>
        <end position="62"/>
    </location>
</feature>
<dbReference type="EMBL" id="DSRU01000226">
    <property type="protein sequence ID" value="HFM99110.1"/>
    <property type="molecule type" value="Genomic_DNA"/>
</dbReference>
<evidence type="ECO:0000256" key="1">
    <source>
        <dbReference type="SAM" id="Phobius"/>
    </source>
</evidence>
<keyword evidence="1" id="KW-1133">Transmembrane helix</keyword>
<reference evidence="2" key="1">
    <citation type="journal article" date="2020" name="mSystems">
        <title>Genome- and Community-Level Interaction Insights into Carbon Utilization and Element Cycling Functions of Hydrothermarchaeota in Hydrothermal Sediment.</title>
        <authorList>
            <person name="Zhou Z."/>
            <person name="Liu Y."/>
            <person name="Xu W."/>
            <person name="Pan J."/>
            <person name="Luo Z.H."/>
            <person name="Li M."/>
        </authorList>
    </citation>
    <scope>NUCLEOTIDE SEQUENCE [LARGE SCALE GENOMIC DNA]</scope>
    <source>
        <strain evidence="2">SpSt-418</strain>
    </source>
</reference>
<comment type="caution">
    <text evidence="2">The sequence shown here is derived from an EMBL/GenBank/DDBJ whole genome shotgun (WGS) entry which is preliminary data.</text>
</comment>
<dbReference type="AlphaFoldDB" id="A0A7C3KFI8"/>
<keyword evidence="1" id="KW-0472">Membrane</keyword>